<name>W1XJU1_9ZZZZ</name>
<comment type="caution">
    <text evidence="1">The sequence shown here is derived from an EMBL/GenBank/DDBJ whole genome shotgun (WGS) entry which is preliminary data.</text>
</comment>
<organism evidence="1">
    <name type="scientific">human gut metagenome</name>
    <dbReference type="NCBI Taxonomy" id="408170"/>
    <lineage>
        <taxon>unclassified sequences</taxon>
        <taxon>metagenomes</taxon>
        <taxon>organismal metagenomes</taxon>
    </lineage>
</organism>
<proteinExistence type="predicted"/>
<sequence>TDLDLNIDAVENLIQDVEENGYCEINDNTMIYIDGTNLKNIAIEKLETMLDDSYYVDKILDKDSLIEYFINGTSKNEVIRELVNGIEIEELLDM</sequence>
<evidence type="ECO:0000313" key="1">
    <source>
        <dbReference type="EMBL" id="ETJ29104.1"/>
    </source>
</evidence>
<dbReference type="EMBL" id="AZMM01016355">
    <property type="protein sequence ID" value="ETJ29104.1"/>
    <property type="molecule type" value="Genomic_DNA"/>
</dbReference>
<feature type="non-terminal residue" evidence="1">
    <location>
        <position position="94"/>
    </location>
</feature>
<gene>
    <name evidence="1" type="ORF">Q604_UNBC16355G0001</name>
</gene>
<feature type="non-terminal residue" evidence="1">
    <location>
        <position position="1"/>
    </location>
</feature>
<reference evidence="1" key="1">
    <citation type="submission" date="2013-12" db="EMBL/GenBank/DDBJ databases">
        <title>A Varibaculum cambriense genome reconstructed from a premature infant gut community with otherwise low bacterial novelty that shifts toward anaerobic metabolism during the third week of life.</title>
        <authorList>
            <person name="Brown C.T."/>
            <person name="Sharon I."/>
            <person name="Thomas B.C."/>
            <person name="Castelle C.J."/>
            <person name="Morowitz M.J."/>
            <person name="Banfield J.F."/>
        </authorList>
    </citation>
    <scope>NUCLEOTIDE SEQUENCE</scope>
</reference>
<accession>W1XJU1</accession>
<dbReference type="AlphaFoldDB" id="W1XJU1"/>
<protein>
    <submittedName>
        <fullName evidence="1">Uncharacterized protein</fullName>
    </submittedName>
</protein>